<sequence length="108" mass="11753">MALRTVTDASFDKDVLNSPKPVLVNFRAEWSDPCRQIAPTLEAIAAEHGDTIEIVTLDIDHNPATAAEYGVTSIPTMNVYQNGKVVQTIIGAKPRSALERELESFLSA</sequence>
<keyword evidence="4" id="KW-1015">Disulfide bond</keyword>
<dbReference type="Proteomes" id="UP001445472">
    <property type="component" value="Unassembled WGS sequence"/>
</dbReference>
<dbReference type="EMBL" id="JBEPBX010000065">
    <property type="protein sequence ID" value="MER6618514.1"/>
    <property type="molecule type" value="Genomic_DNA"/>
</dbReference>
<evidence type="ECO:0000313" key="10">
    <source>
        <dbReference type="Proteomes" id="UP001445472"/>
    </source>
</evidence>
<evidence type="ECO:0000256" key="6">
    <source>
        <dbReference type="NCBIfam" id="TIGR01068"/>
    </source>
</evidence>
<dbReference type="InterPro" id="IPR005746">
    <property type="entry name" value="Thioredoxin"/>
</dbReference>
<dbReference type="NCBIfam" id="TIGR01068">
    <property type="entry name" value="thioredoxin"/>
    <property type="match status" value="1"/>
</dbReference>
<dbReference type="InterPro" id="IPR036249">
    <property type="entry name" value="Thioredoxin-like_sf"/>
</dbReference>
<keyword evidence="5" id="KW-0676">Redox-active center</keyword>
<gene>
    <name evidence="9" type="primary">trxA</name>
    <name evidence="9" type="ORF">ABT276_35535</name>
</gene>
<evidence type="ECO:0000256" key="4">
    <source>
        <dbReference type="ARBA" id="ARBA00023157"/>
    </source>
</evidence>
<reference evidence="9 10" key="1">
    <citation type="submission" date="2024-06" db="EMBL/GenBank/DDBJ databases">
        <title>The Natural Products Discovery Center: Release of the First 8490 Sequenced Strains for Exploring Actinobacteria Biosynthetic Diversity.</title>
        <authorList>
            <person name="Kalkreuter E."/>
            <person name="Kautsar S.A."/>
            <person name="Yang D."/>
            <person name="Bader C.D."/>
            <person name="Teijaro C.N."/>
            <person name="Fluegel L."/>
            <person name="Davis C.M."/>
            <person name="Simpson J.R."/>
            <person name="Lauterbach L."/>
            <person name="Steele A.D."/>
            <person name="Gui C."/>
            <person name="Meng S."/>
            <person name="Li G."/>
            <person name="Viehrig K."/>
            <person name="Ye F."/>
            <person name="Su P."/>
            <person name="Kiefer A.F."/>
            <person name="Nichols A."/>
            <person name="Cepeda A.J."/>
            <person name="Yan W."/>
            <person name="Fan B."/>
            <person name="Jiang Y."/>
            <person name="Adhikari A."/>
            <person name="Zheng C.-J."/>
            <person name="Schuster L."/>
            <person name="Cowan T.M."/>
            <person name="Smanski M.J."/>
            <person name="Chevrette M.G."/>
            <person name="De Carvalho L.P.S."/>
            <person name="Shen B."/>
        </authorList>
    </citation>
    <scope>NUCLEOTIDE SEQUENCE [LARGE SCALE GENOMIC DNA]</scope>
    <source>
        <strain evidence="9 10">NPDC000837</strain>
    </source>
</reference>
<dbReference type="RefSeq" id="WP_351979338.1">
    <property type="nucleotide sequence ID" value="NZ_JBEPBX010000065.1"/>
</dbReference>
<evidence type="ECO:0000256" key="7">
    <source>
        <dbReference type="PIRNR" id="PIRNR000077"/>
    </source>
</evidence>
<dbReference type="Pfam" id="PF00085">
    <property type="entry name" value="Thioredoxin"/>
    <property type="match status" value="1"/>
</dbReference>
<dbReference type="PROSITE" id="PS51352">
    <property type="entry name" value="THIOREDOXIN_2"/>
    <property type="match status" value="1"/>
</dbReference>
<evidence type="ECO:0000256" key="5">
    <source>
        <dbReference type="ARBA" id="ARBA00023284"/>
    </source>
</evidence>
<accession>A0ABV1V644</accession>
<dbReference type="PANTHER" id="PTHR45663:SF11">
    <property type="entry name" value="GEO12009P1"/>
    <property type="match status" value="1"/>
</dbReference>
<keyword evidence="3" id="KW-0249">Electron transport</keyword>
<dbReference type="CDD" id="cd02947">
    <property type="entry name" value="TRX_family"/>
    <property type="match status" value="1"/>
</dbReference>
<protein>
    <recommendedName>
        <fullName evidence="6 7">Thioredoxin</fullName>
    </recommendedName>
</protein>
<name>A0ABV1V644_9ACTN</name>
<keyword evidence="10" id="KW-1185">Reference proteome</keyword>
<evidence type="ECO:0000256" key="3">
    <source>
        <dbReference type="ARBA" id="ARBA00022982"/>
    </source>
</evidence>
<keyword evidence="2" id="KW-0813">Transport</keyword>
<proteinExistence type="inferred from homology"/>
<organism evidence="9 10">
    <name type="scientific">Streptomyces xantholiticus</name>
    <dbReference type="NCBI Taxonomy" id="68285"/>
    <lineage>
        <taxon>Bacteria</taxon>
        <taxon>Bacillati</taxon>
        <taxon>Actinomycetota</taxon>
        <taxon>Actinomycetes</taxon>
        <taxon>Kitasatosporales</taxon>
        <taxon>Streptomycetaceae</taxon>
        <taxon>Streptomyces</taxon>
    </lineage>
</organism>
<dbReference type="PIRSF" id="PIRSF000077">
    <property type="entry name" value="Thioredoxin"/>
    <property type="match status" value="1"/>
</dbReference>
<comment type="similarity">
    <text evidence="1 7">Belongs to the thioredoxin family.</text>
</comment>
<evidence type="ECO:0000313" key="9">
    <source>
        <dbReference type="EMBL" id="MER6618514.1"/>
    </source>
</evidence>
<evidence type="ECO:0000256" key="2">
    <source>
        <dbReference type="ARBA" id="ARBA00022448"/>
    </source>
</evidence>
<evidence type="ECO:0000256" key="1">
    <source>
        <dbReference type="ARBA" id="ARBA00008987"/>
    </source>
</evidence>
<dbReference type="Gene3D" id="3.40.30.10">
    <property type="entry name" value="Glutaredoxin"/>
    <property type="match status" value="1"/>
</dbReference>
<feature type="domain" description="Thioredoxin" evidence="8">
    <location>
        <begin position="1"/>
        <end position="107"/>
    </location>
</feature>
<dbReference type="InterPro" id="IPR013766">
    <property type="entry name" value="Thioredoxin_domain"/>
</dbReference>
<evidence type="ECO:0000259" key="8">
    <source>
        <dbReference type="PROSITE" id="PS51352"/>
    </source>
</evidence>
<dbReference type="SUPFAM" id="SSF52833">
    <property type="entry name" value="Thioredoxin-like"/>
    <property type="match status" value="1"/>
</dbReference>
<dbReference type="PANTHER" id="PTHR45663">
    <property type="entry name" value="GEO12009P1"/>
    <property type="match status" value="1"/>
</dbReference>
<comment type="caution">
    <text evidence="9">The sequence shown here is derived from an EMBL/GenBank/DDBJ whole genome shotgun (WGS) entry which is preliminary data.</text>
</comment>